<name>A0AB39MPI7_9ACTN</name>
<dbReference type="InterPro" id="IPR014729">
    <property type="entry name" value="Rossmann-like_a/b/a_fold"/>
</dbReference>
<feature type="domain" description="UspA" evidence="2">
    <location>
        <begin position="150"/>
        <end position="281"/>
    </location>
</feature>
<proteinExistence type="inferred from homology"/>
<evidence type="ECO:0000313" key="3">
    <source>
        <dbReference type="EMBL" id="XDQ06987.1"/>
    </source>
</evidence>
<evidence type="ECO:0000256" key="1">
    <source>
        <dbReference type="ARBA" id="ARBA00008791"/>
    </source>
</evidence>
<dbReference type="PRINTS" id="PR01438">
    <property type="entry name" value="UNVRSLSTRESS"/>
</dbReference>
<dbReference type="SUPFAM" id="SSF52402">
    <property type="entry name" value="Adenine nucleotide alpha hydrolases-like"/>
    <property type="match status" value="2"/>
</dbReference>
<dbReference type="Gene3D" id="3.40.50.620">
    <property type="entry name" value="HUPs"/>
    <property type="match status" value="2"/>
</dbReference>
<dbReference type="EMBL" id="CP163431">
    <property type="protein sequence ID" value="XDQ06987.1"/>
    <property type="molecule type" value="Genomic_DNA"/>
</dbReference>
<gene>
    <name evidence="3" type="ORF">AB5J58_45410</name>
</gene>
<dbReference type="InterPro" id="IPR006015">
    <property type="entry name" value="Universal_stress_UspA"/>
</dbReference>
<accession>A0AB39MPI7</accession>
<dbReference type="RefSeq" id="WP_369191830.1">
    <property type="nucleotide sequence ID" value="NZ_CP163431.1"/>
</dbReference>
<protein>
    <submittedName>
        <fullName evidence="3">Universal stress protein</fullName>
    </submittedName>
</protein>
<dbReference type="Pfam" id="PF00582">
    <property type="entry name" value="Usp"/>
    <property type="match status" value="2"/>
</dbReference>
<feature type="domain" description="UspA" evidence="2">
    <location>
        <begin position="2"/>
        <end position="141"/>
    </location>
</feature>
<dbReference type="AlphaFoldDB" id="A0AB39MPI7"/>
<evidence type="ECO:0000259" key="2">
    <source>
        <dbReference type="Pfam" id="PF00582"/>
    </source>
</evidence>
<sequence length="282" mass="29126">MSGPVVVGVDGSRSNLAVVECAAREAERLGVDLELTQAVGWPAGAGRFGIPSWEAGSTGGHASTSGLLAEAERSARGAAPGVRISRGVLVGAPGTVLERESRAASLTVVGSDGARGRGTLRDGSLAGHLSGCLSGPLLVVRGRPNPVGPVLLVVHGASTLRGAAEFAFAEASARGADLVSVQLRNISATRPYGGPAPADTGDEEDVALTEALSELRERYPDVTLRCRRLQGRSRRALVQASGDSQLLVVGVRDRYRFARLPLDPVCQTALHEADCPVALVRC</sequence>
<organism evidence="3">
    <name type="scientific">Streptomyces sp. R08</name>
    <dbReference type="NCBI Taxonomy" id="3238624"/>
    <lineage>
        <taxon>Bacteria</taxon>
        <taxon>Bacillati</taxon>
        <taxon>Actinomycetota</taxon>
        <taxon>Actinomycetes</taxon>
        <taxon>Kitasatosporales</taxon>
        <taxon>Streptomycetaceae</taxon>
        <taxon>Streptomyces</taxon>
    </lineage>
</organism>
<dbReference type="InterPro" id="IPR006016">
    <property type="entry name" value="UspA"/>
</dbReference>
<reference evidence="3" key="1">
    <citation type="submission" date="2024-07" db="EMBL/GenBank/DDBJ databases">
        <authorList>
            <person name="Yu S.T."/>
        </authorList>
    </citation>
    <scope>NUCLEOTIDE SEQUENCE</scope>
    <source>
        <strain evidence="3">R08</strain>
    </source>
</reference>
<comment type="similarity">
    <text evidence="1">Belongs to the universal stress protein A family.</text>
</comment>